<proteinExistence type="predicted"/>
<name>A0A1I7HHC0_9FIRM</name>
<keyword evidence="2" id="KW-1185">Reference proteome</keyword>
<evidence type="ECO:0000313" key="1">
    <source>
        <dbReference type="EMBL" id="SFU60154.1"/>
    </source>
</evidence>
<protein>
    <submittedName>
        <fullName evidence="1">Uncharacterized protein</fullName>
    </submittedName>
</protein>
<dbReference type="Proteomes" id="UP000198817">
    <property type="component" value="Unassembled WGS sequence"/>
</dbReference>
<accession>A0A1I7HHC0</accession>
<organism evidence="1 2">
    <name type="scientific">Eubacterium pyruvativorans</name>
    <dbReference type="NCBI Taxonomy" id="155865"/>
    <lineage>
        <taxon>Bacteria</taxon>
        <taxon>Bacillati</taxon>
        <taxon>Bacillota</taxon>
        <taxon>Clostridia</taxon>
        <taxon>Eubacteriales</taxon>
        <taxon>Eubacteriaceae</taxon>
        <taxon>Eubacterium</taxon>
    </lineage>
</organism>
<dbReference type="RefSeq" id="WP_090471538.1">
    <property type="nucleotide sequence ID" value="NZ_FOWF01000018.1"/>
</dbReference>
<dbReference type="EMBL" id="FPBT01000017">
    <property type="protein sequence ID" value="SFU60154.1"/>
    <property type="molecule type" value="Genomic_DNA"/>
</dbReference>
<gene>
    <name evidence="1" type="ORF">SAMN05216508_11715</name>
</gene>
<sequence length="250" mass="28948">MNFFVEDLNWGVESTGAGRSSGNRVLELAMTTDVPDQHTYMTLYQIESYCRFYVTEQSWFSRLMDDMDLDAYDEMCDASTWSFLYSEDGALPEELPDALHGAVSFLLFANHRYHQEEDVRYAAAKLAAPYVGKNVNDLDLPEEKPQKADVEEELPLRPEWISEAKVKGDDTGAGMHMAEAELKLSVPDEEPVWIFESEMWDRQYELRREPAMGHDEPDWPDALQSFSEKESACSRYRAYFRYLDDMIARL</sequence>
<dbReference type="AlphaFoldDB" id="A0A1I7HHC0"/>
<dbReference type="STRING" id="155865.SAMN05216515_11816"/>
<evidence type="ECO:0000313" key="2">
    <source>
        <dbReference type="Proteomes" id="UP000198817"/>
    </source>
</evidence>
<reference evidence="1 2" key="1">
    <citation type="submission" date="2016-10" db="EMBL/GenBank/DDBJ databases">
        <authorList>
            <person name="de Groot N.N."/>
        </authorList>
    </citation>
    <scope>NUCLEOTIDE SEQUENCE [LARGE SCALE GENOMIC DNA]</scope>
    <source>
        <strain evidence="1 2">KHGC13</strain>
    </source>
</reference>